<dbReference type="AlphaFoldDB" id="A0A7S1Z6V4"/>
<dbReference type="Pfam" id="PF01593">
    <property type="entry name" value="Amino_oxidase"/>
    <property type="match status" value="1"/>
</dbReference>
<gene>
    <name evidence="3" type="ORF">DBRI1063_LOCUS11224</name>
</gene>
<dbReference type="PANTHER" id="PTHR42923">
    <property type="entry name" value="PROTOPORPHYRINOGEN OXIDASE"/>
    <property type="match status" value="1"/>
</dbReference>
<sequence length="346" mass="37486">MILTGLFAPGAQCSAAAALGMAYFFVLQSQTAFDVQWCRGNIGQVIFDPWVQQLKATGKVEFLCSTRVNGFDINKSANGEIPRITNVKCTGVNGEETVIESDDVILAVGAKALNNFVRFCPELAEFPEFRRFANLRGTSVLATRLFLDQEIDITYSANACWGFDKGIGMTFFDIKALHGSNATTVADAPGSVVEVDYYHSSSLLTLSDEEIVDKAKKDLDTILGAKCKSSEVLDAAVVRLPEGVNWFFPGSYQDMPDIKAESIGNMYFAGDVVHSSHGSWSQEKAFVTGIEAANSVLGRAPDTGILPLAADELHVRFGKEAVKIARNIISGPKKDSGRPSLVDFLF</sequence>
<dbReference type="EMBL" id="HBGN01017527">
    <property type="protein sequence ID" value="CAD9330300.1"/>
    <property type="molecule type" value="Transcribed_RNA"/>
</dbReference>
<name>A0A7S1Z6V4_9STRA</name>
<reference evidence="3" key="1">
    <citation type="submission" date="2021-01" db="EMBL/GenBank/DDBJ databases">
        <authorList>
            <person name="Corre E."/>
            <person name="Pelletier E."/>
            <person name="Niang G."/>
            <person name="Scheremetjew M."/>
            <person name="Finn R."/>
            <person name="Kale V."/>
            <person name="Holt S."/>
            <person name="Cochrane G."/>
            <person name="Meng A."/>
            <person name="Brown T."/>
            <person name="Cohen L."/>
        </authorList>
    </citation>
    <scope>NUCLEOTIDE SEQUENCE</scope>
    <source>
        <strain evidence="3">Pop2</strain>
    </source>
</reference>
<dbReference type="InterPro" id="IPR050464">
    <property type="entry name" value="Zeta_carotene_desat/Oxidored"/>
</dbReference>
<feature type="chain" id="PRO_5030834124" description="Amine oxidase domain-containing protein" evidence="1">
    <location>
        <begin position="19"/>
        <end position="346"/>
    </location>
</feature>
<proteinExistence type="predicted"/>
<dbReference type="GO" id="GO:0016491">
    <property type="term" value="F:oxidoreductase activity"/>
    <property type="evidence" value="ECO:0007669"/>
    <property type="project" value="InterPro"/>
</dbReference>
<accession>A0A7S1Z6V4</accession>
<keyword evidence="1" id="KW-0732">Signal</keyword>
<dbReference type="PANTHER" id="PTHR42923:SF46">
    <property type="entry name" value="AMINE OXIDASE"/>
    <property type="match status" value="1"/>
</dbReference>
<dbReference type="InterPro" id="IPR036188">
    <property type="entry name" value="FAD/NAD-bd_sf"/>
</dbReference>
<dbReference type="InterPro" id="IPR002937">
    <property type="entry name" value="Amino_oxidase"/>
</dbReference>
<feature type="signal peptide" evidence="1">
    <location>
        <begin position="1"/>
        <end position="18"/>
    </location>
</feature>
<evidence type="ECO:0000259" key="2">
    <source>
        <dbReference type="Pfam" id="PF01593"/>
    </source>
</evidence>
<organism evidence="3">
    <name type="scientific">Ditylum brightwellii</name>
    <dbReference type="NCBI Taxonomy" id="49249"/>
    <lineage>
        <taxon>Eukaryota</taxon>
        <taxon>Sar</taxon>
        <taxon>Stramenopiles</taxon>
        <taxon>Ochrophyta</taxon>
        <taxon>Bacillariophyta</taxon>
        <taxon>Mediophyceae</taxon>
        <taxon>Lithodesmiophycidae</taxon>
        <taxon>Lithodesmiales</taxon>
        <taxon>Lithodesmiaceae</taxon>
        <taxon>Ditylum</taxon>
    </lineage>
</organism>
<evidence type="ECO:0000313" key="3">
    <source>
        <dbReference type="EMBL" id="CAD9330300.1"/>
    </source>
</evidence>
<dbReference type="SUPFAM" id="SSF51905">
    <property type="entry name" value="FAD/NAD(P)-binding domain"/>
    <property type="match status" value="1"/>
</dbReference>
<feature type="domain" description="Amine oxidase" evidence="2">
    <location>
        <begin position="47"/>
        <end position="297"/>
    </location>
</feature>
<evidence type="ECO:0000256" key="1">
    <source>
        <dbReference type="SAM" id="SignalP"/>
    </source>
</evidence>
<protein>
    <recommendedName>
        <fullName evidence="2">Amine oxidase domain-containing protein</fullName>
    </recommendedName>
</protein>